<dbReference type="RefSeq" id="XP_046593651.1">
    <property type="nucleotide sequence ID" value="XM_046737695.1"/>
</dbReference>
<evidence type="ECO:0000313" key="13">
    <source>
        <dbReference type="RefSeq" id="XP_046593652.1"/>
    </source>
</evidence>
<feature type="compositionally biased region" description="Basic residues" evidence="7">
    <location>
        <begin position="250"/>
        <end position="266"/>
    </location>
</feature>
<dbReference type="InterPro" id="IPR006052">
    <property type="entry name" value="TNF_dom"/>
</dbReference>
<dbReference type="GO" id="GO:0005164">
    <property type="term" value="F:tumor necrosis factor receptor binding"/>
    <property type="evidence" value="ECO:0007669"/>
    <property type="project" value="InterPro"/>
</dbReference>
<dbReference type="PROSITE" id="PS50049">
    <property type="entry name" value="THD_2"/>
    <property type="match status" value="1"/>
</dbReference>
<dbReference type="RefSeq" id="XP_046593652.1">
    <property type="nucleotide sequence ID" value="XM_046737696.1"/>
</dbReference>
<proteinExistence type="inferred from homology"/>
<evidence type="ECO:0000256" key="7">
    <source>
        <dbReference type="SAM" id="MobiDB-lite"/>
    </source>
</evidence>
<gene>
    <name evidence="11 12 13 14 15" type="primary">LOC107226253</name>
</gene>
<dbReference type="OrthoDB" id="5947373at2759"/>
<keyword evidence="6" id="KW-0325">Glycoprotein</keyword>
<evidence type="ECO:0000256" key="8">
    <source>
        <dbReference type="SAM" id="Phobius"/>
    </source>
</evidence>
<dbReference type="InterPro" id="IPR008983">
    <property type="entry name" value="Tumour_necrosis_fac-like_dom"/>
</dbReference>
<feature type="compositionally biased region" description="Polar residues" evidence="7">
    <location>
        <begin position="136"/>
        <end position="157"/>
    </location>
</feature>
<accession>A0A6J0C827</accession>
<evidence type="ECO:0000256" key="4">
    <source>
        <dbReference type="ARBA" id="ARBA00022525"/>
    </source>
</evidence>
<evidence type="ECO:0000313" key="14">
    <source>
        <dbReference type="RefSeq" id="XP_046593653.1"/>
    </source>
</evidence>
<evidence type="ECO:0000256" key="2">
    <source>
        <dbReference type="ARBA" id="ARBA00008670"/>
    </source>
</evidence>
<evidence type="ECO:0000256" key="5">
    <source>
        <dbReference type="ARBA" id="ARBA00023157"/>
    </source>
</evidence>
<dbReference type="Gene3D" id="2.60.120.40">
    <property type="match status" value="1"/>
</dbReference>
<keyword evidence="8" id="KW-0812">Transmembrane</keyword>
<dbReference type="GO" id="GO:0006955">
    <property type="term" value="P:immune response"/>
    <property type="evidence" value="ECO:0007669"/>
    <property type="project" value="InterPro"/>
</dbReference>
<keyword evidence="10" id="KW-1185">Reference proteome</keyword>
<name>A0A6J0C827_NEOLC</name>
<dbReference type="PANTHER" id="PTHR15151:SF24">
    <property type="entry name" value="A PROLIFERATION-INDUCING LIGAND-LIKE PROTEIN-RELATED"/>
    <property type="match status" value="1"/>
</dbReference>
<evidence type="ECO:0000313" key="11">
    <source>
        <dbReference type="RefSeq" id="XP_015522494.1"/>
    </source>
</evidence>
<keyword evidence="8" id="KW-1133">Transmembrane helix</keyword>
<keyword evidence="5" id="KW-1015">Disulfide bond</keyword>
<feature type="domain" description="THD" evidence="9">
    <location>
        <begin position="279"/>
        <end position="412"/>
    </location>
</feature>
<feature type="transmembrane region" description="Helical" evidence="8">
    <location>
        <begin position="51"/>
        <end position="70"/>
    </location>
</feature>
<keyword evidence="8" id="KW-0472">Membrane</keyword>
<evidence type="ECO:0000256" key="1">
    <source>
        <dbReference type="ARBA" id="ARBA00004613"/>
    </source>
</evidence>
<dbReference type="PANTHER" id="PTHR15151">
    <property type="entry name" value="PROTEIN EIGER"/>
    <property type="match status" value="1"/>
</dbReference>
<comment type="subcellular location">
    <subcellularLocation>
        <location evidence="1">Secreted</location>
    </subcellularLocation>
</comment>
<keyword evidence="4" id="KW-0964">Secreted</keyword>
<feature type="region of interest" description="Disordered" evidence="7">
    <location>
        <begin position="245"/>
        <end position="266"/>
    </location>
</feature>
<evidence type="ECO:0000256" key="6">
    <source>
        <dbReference type="ARBA" id="ARBA00023180"/>
    </source>
</evidence>
<evidence type="ECO:0000313" key="15">
    <source>
        <dbReference type="RefSeq" id="XP_046593654.1"/>
    </source>
</evidence>
<dbReference type="GO" id="GO:0005615">
    <property type="term" value="C:extracellular space"/>
    <property type="evidence" value="ECO:0007669"/>
    <property type="project" value="UniProtKB-KW"/>
</dbReference>
<sequence>MTLTGVKTAGGANVIRMHENVKERTTKVIDVNINANLTVSNSKGSKFAEKSLLFCVLFFTSIFIIILFTVRRELQALKFQEQCIETKIAILMTKYEKVSSQLSRIRSYTNYNKYRPITNSYKSELIFSSNDIPLRSPSTDQENSGLNRKENITSTVTGDDHKNHKEYSKNALMKRNQSKRNNRFIRTIINVTDENDNPTLEYVQQNFADTLSLNTDRENNETKNVKNDDNIGLWSEARTARIRRDNERRGKIRTKNKRRPNRSRRRLGPLVATFVGAIPEQHITDQGSVIGPWVKLTKDTSNYDLQRFHLTENSKSIEITVNGLYMITAQMFYFGKHTNYSYWILVNSEGESRTQKITKCSAVASTSANEVSCHTNVVLPLQKGDRVRIQQEERDRLINLREGLSYVQLVLLSNEADRKRRELRKSPAIE</sequence>
<organism evidence="10 11">
    <name type="scientific">Neodiprion lecontei</name>
    <name type="common">Redheaded pine sawfly</name>
    <dbReference type="NCBI Taxonomy" id="441921"/>
    <lineage>
        <taxon>Eukaryota</taxon>
        <taxon>Metazoa</taxon>
        <taxon>Ecdysozoa</taxon>
        <taxon>Arthropoda</taxon>
        <taxon>Hexapoda</taxon>
        <taxon>Insecta</taxon>
        <taxon>Pterygota</taxon>
        <taxon>Neoptera</taxon>
        <taxon>Endopterygota</taxon>
        <taxon>Hymenoptera</taxon>
        <taxon>Tenthredinoidea</taxon>
        <taxon>Diprionidae</taxon>
        <taxon>Diprioninae</taxon>
        <taxon>Neodiprion</taxon>
    </lineage>
</organism>
<dbReference type="RefSeq" id="XP_046593653.1">
    <property type="nucleotide sequence ID" value="XM_046737697.1"/>
</dbReference>
<dbReference type="RefSeq" id="XP_046593654.1">
    <property type="nucleotide sequence ID" value="XM_046737698.1"/>
</dbReference>
<evidence type="ECO:0000256" key="3">
    <source>
        <dbReference type="ARBA" id="ARBA00022514"/>
    </source>
</evidence>
<evidence type="ECO:0000313" key="12">
    <source>
        <dbReference type="RefSeq" id="XP_046593651.1"/>
    </source>
</evidence>
<dbReference type="RefSeq" id="XP_015522494.1">
    <property type="nucleotide sequence ID" value="XM_015667008.1"/>
</dbReference>
<comment type="similarity">
    <text evidence="2">Belongs to the tumor necrosis factor family.</text>
</comment>
<dbReference type="AlphaFoldDB" id="A0A6J0C827"/>
<evidence type="ECO:0000259" key="9">
    <source>
        <dbReference type="PROSITE" id="PS50049"/>
    </source>
</evidence>
<dbReference type="KEGG" id="nlo:107226253"/>
<dbReference type="SUPFAM" id="SSF49842">
    <property type="entry name" value="TNF-like"/>
    <property type="match status" value="1"/>
</dbReference>
<dbReference type="GO" id="GO:0016020">
    <property type="term" value="C:membrane"/>
    <property type="evidence" value="ECO:0007669"/>
    <property type="project" value="InterPro"/>
</dbReference>
<feature type="compositionally biased region" description="Basic and acidic residues" evidence="7">
    <location>
        <begin position="158"/>
        <end position="168"/>
    </location>
</feature>
<dbReference type="GO" id="GO:0005125">
    <property type="term" value="F:cytokine activity"/>
    <property type="evidence" value="ECO:0007669"/>
    <property type="project" value="UniProtKB-KW"/>
</dbReference>
<protein>
    <submittedName>
        <fullName evidence="11 12">Uncharacterized protein LOC107226253 isoform X1</fullName>
    </submittedName>
</protein>
<evidence type="ECO:0000313" key="10">
    <source>
        <dbReference type="Proteomes" id="UP000829291"/>
    </source>
</evidence>
<keyword evidence="3" id="KW-0202">Cytokine</keyword>
<feature type="region of interest" description="Disordered" evidence="7">
    <location>
        <begin position="136"/>
        <end position="179"/>
    </location>
</feature>
<dbReference type="InParanoid" id="A0A6J0C827"/>
<dbReference type="GeneID" id="107226253"/>
<dbReference type="InterPro" id="IPR051748">
    <property type="entry name" value="TNF_Ligand_Superfamily"/>
</dbReference>
<reference evidence="11" key="1">
    <citation type="submission" date="2025-04" db="UniProtKB">
        <authorList>
            <consortium name="RefSeq"/>
        </authorList>
    </citation>
    <scope>IDENTIFICATION</scope>
    <source>
        <tissue evidence="12 13">Thorax and Abdomen</tissue>
        <tissue evidence="11">Whole body</tissue>
    </source>
</reference>
<dbReference type="Proteomes" id="UP000829291">
    <property type="component" value="Chromosome 4"/>
</dbReference>